<dbReference type="InterPro" id="IPR016064">
    <property type="entry name" value="NAD/diacylglycerol_kinase_sf"/>
</dbReference>
<keyword evidence="5 10" id="KW-0418">Kinase</keyword>
<evidence type="ECO:0000256" key="5">
    <source>
        <dbReference type="ARBA" id="ARBA00022777"/>
    </source>
</evidence>
<feature type="domain" description="DAGKc" evidence="9">
    <location>
        <begin position="2"/>
        <end position="132"/>
    </location>
</feature>
<evidence type="ECO:0000256" key="6">
    <source>
        <dbReference type="ARBA" id="ARBA00022840"/>
    </source>
</evidence>
<comment type="cofactor">
    <cofactor evidence="1">
        <name>Mg(2+)</name>
        <dbReference type="ChEBI" id="CHEBI:18420"/>
    </cofactor>
</comment>
<keyword evidence="3" id="KW-0808">Transferase</keyword>
<organism evidence="10 11">
    <name type="scientific">Nocardioides bizhenqiangii</name>
    <dbReference type="NCBI Taxonomy" id="3095076"/>
    <lineage>
        <taxon>Bacteria</taxon>
        <taxon>Bacillati</taxon>
        <taxon>Actinomycetota</taxon>
        <taxon>Actinomycetes</taxon>
        <taxon>Propionibacteriales</taxon>
        <taxon>Nocardioidaceae</taxon>
        <taxon>Nocardioides</taxon>
    </lineage>
</organism>
<name>A0ABZ0ZP64_9ACTN</name>
<evidence type="ECO:0000256" key="8">
    <source>
        <dbReference type="ARBA" id="ARBA00023264"/>
    </source>
</evidence>
<gene>
    <name evidence="10" type="ORF">SHK19_19220</name>
</gene>
<dbReference type="InterPro" id="IPR001206">
    <property type="entry name" value="Diacylglycerol_kinase_cat_dom"/>
</dbReference>
<dbReference type="RefSeq" id="WP_322937180.1">
    <property type="nucleotide sequence ID" value="NZ_CP141059.1"/>
</dbReference>
<evidence type="ECO:0000313" key="11">
    <source>
        <dbReference type="Proteomes" id="UP001327225"/>
    </source>
</evidence>
<dbReference type="Gene3D" id="3.40.50.10330">
    <property type="entry name" value="Probable inorganic polyphosphate/atp-NAD kinase, domain 1"/>
    <property type="match status" value="1"/>
</dbReference>
<keyword evidence="7" id="KW-0443">Lipid metabolism</keyword>
<proteinExistence type="inferred from homology"/>
<evidence type="ECO:0000256" key="2">
    <source>
        <dbReference type="ARBA" id="ARBA00005983"/>
    </source>
</evidence>
<dbReference type="InterPro" id="IPR050187">
    <property type="entry name" value="Lipid_Phosphate_FormReg"/>
</dbReference>
<dbReference type="GO" id="GO:0016301">
    <property type="term" value="F:kinase activity"/>
    <property type="evidence" value="ECO:0007669"/>
    <property type="project" value="UniProtKB-KW"/>
</dbReference>
<dbReference type="Proteomes" id="UP001327225">
    <property type="component" value="Chromosome"/>
</dbReference>
<dbReference type="Gene3D" id="2.60.200.40">
    <property type="match status" value="1"/>
</dbReference>
<dbReference type="PANTHER" id="PTHR12358:SF54">
    <property type="entry name" value="SPHINGOSINE KINASE RELATED PROTEIN"/>
    <property type="match status" value="1"/>
</dbReference>
<dbReference type="InterPro" id="IPR017438">
    <property type="entry name" value="ATP-NAD_kinase_N"/>
</dbReference>
<keyword evidence="7" id="KW-0444">Lipid biosynthesis</keyword>
<keyword evidence="11" id="KW-1185">Reference proteome</keyword>
<evidence type="ECO:0000256" key="4">
    <source>
        <dbReference type="ARBA" id="ARBA00022741"/>
    </source>
</evidence>
<accession>A0ABZ0ZP64</accession>
<dbReference type="Pfam" id="PF00781">
    <property type="entry name" value="DAGK_cat"/>
    <property type="match status" value="1"/>
</dbReference>
<protein>
    <submittedName>
        <fullName evidence="10">Diacylglycerol kinase family protein</fullName>
    </submittedName>
</protein>
<evidence type="ECO:0000256" key="7">
    <source>
        <dbReference type="ARBA" id="ARBA00023209"/>
    </source>
</evidence>
<keyword evidence="8" id="KW-1208">Phospholipid metabolism</keyword>
<dbReference type="SMART" id="SM00046">
    <property type="entry name" value="DAGKc"/>
    <property type="match status" value="1"/>
</dbReference>
<keyword evidence="7" id="KW-0594">Phospholipid biosynthesis</keyword>
<comment type="similarity">
    <text evidence="2">Belongs to the diacylglycerol/lipid kinase family.</text>
</comment>
<sequence length="307" mass="32045">MPAPEPLLVITNSDAGTADDAALDSALTVLRDSTSVEVCRTAAPGELDGALHRAGSRRVVVAGGDGSLHAVVSALHRRHELGVDRVLGLLPLGTGNDFARTLGIPLDPIEAAQALVDGAVRPMDLLVDEVGQIVVNQVHLGAGAEAGRKAKPWKERLGRIGVGPVNLGRLGYPIGALLSSIDPPVLRLRVEVDGEVVTDVDRPVLMIALGNGATVGGGLQLTPDADPGDGRIDVMIARPKGTLGRLAYVGRLGIGTHATHQDVVTMHASTVTISGTEFWCSADGELYGPERHRSWRLEPAAYSMIVP</sequence>
<evidence type="ECO:0000256" key="1">
    <source>
        <dbReference type="ARBA" id="ARBA00001946"/>
    </source>
</evidence>
<reference evidence="11" key="1">
    <citation type="submission" date="2023-12" db="EMBL/GenBank/DDBJ databases">
        <title>Novel species in genus Nocardioides.</title>
        <authorList>
            <person name="Zhou H."/>
        </authorList>
    </citation>
    <scope>NUCLEOTIDE SEQUENCE [LARGE SCALE GENOMIC DNA]</scope>
    <source>
        <strain evidence="11">HM61</strain>
    </source>
</reference>
<dbReference type="SUPFAM" id="SSF111331">
    <property type="entry name" value="NAD kinase/diacylglycerol kinase-like"/>
    <property type="match status" value="1"/>
</dbReference>
<keyword evidence="6" id="KW-0067">ATP-binding</keyword>
<dbReference type="PANTHER" id="PTHR12358">
    <property type="entry name" value="SPHINGOSINE KINASE"/>
    <property type="match status" value="1"/>
</dbReference>
<dbReference type="Pfam" id="PF19279">
    <property type="entry name" value="YegS_C"/>
    <property type="match status" value="1"/>
</dbReference>
<evidence type="ECO:0000259" key="9">
    <source>
        <dbReference type="PROSITE" id="PS50146"/>
    </source>
</evidence>
<dbReference type="InterPro" id="IPR045540">
    <property type="entry name" value="YegS/DAGK_C"/>
</dbReference>
<keyword evidence="4" id="KW-0547">Nucleotide-binding</keyword>
<evidence type="ECO:0000256" key="3">
    <source>
        <dbReference type="ARBA" id="ARBA00022679"/>
    </source>
</evidence>
<dbReference type="PROSITE" id="PS50146">
    <property type="entry name" value="DAGK"/>
    <property type="match status" value="1"/>
</dbReference>
<dbReference type="EMBL" id="CP141059">
    <property type="protein sequence ID" value="WQQ26082.1"/>
    <property type="molecule type" value="Genomic_DNA"/>
</dbReference>
<evidence type="ECO:0000313" key="10">
    <source>
        <dbReference type="EMBL" id="WQQ26082.1"/>
    </source>
</evidence>